<dbReference type="EMBL" id="JASNWA010000006">
    <property type="protein sequence ID" value="KAK3174892.1"/>
    <property type="molecule type" value="Genomic_DNA"/>
</dbReference>
<dbReference type="PANTHER" id="PTHR11609:SF5">
    <property type="entry name" value="PHOSPHORIBOSYLAMINOIMIDAZOLE CARBOXYLASE"/>
    <property type="match status" value="1"/>
</dbReference>
<evidence type="ECO:0000256" key="3">
    <source>
        <dbReference type="ARBA" id="ARBA00025704"/>
    </source>
</evidence>
<sequence length="226" mass="25674">MANFHRPLNDIMNKTIGVLGGDQLGTMLQEAANRLNVKTITLEKGSDSPSKQINARSTHVDDAFTDPTAIRQLAEQYDVLTIEIEHVDTEVIEDLSTGTRTRDDWRLVNGTKVEVQPSWRTIRVIQDKYDQKEYLMKHRLPVARSVPLNDNSISELEELGEEHGYPFMLKSRTEAYNGFAVKDASVLQAAVDMLRNRPLYSEQWARFNLELAVMVVKVDNDAAADW</sequence>
<dbReference type="Gene3D" id="3.30.1490.20">
    <property type="entry name" value="ATP-grasp fold, A domain"/>
    <property type="match status" value="1"/>
</dbReference>
<evidence type="ECO:0000259" key="5">
    <source>
        <dbReference type="Pfam" id="PF22660"/>
    </source>
</evidence>
<reference evidence="6" key="1">
    <citation type="submission" date="2022-11" db="EMBL/GenBank/DDBJ databases">
        <title>Chromosomal genome sequence assembly and mating type (MAT) locus characterization of the leprose asexual lichenized fungus Lepraria neglecta (Nyl.) Erichsen.</title>
        <authorList>
            <person name="Allen J.L."/>
            <person name="Pfeffer B."/>
        </authorList>
    </citation>
    <scope>NUCLEOTIDE SEQUENCE</scope>
    <source>
        <strain evidence="6">Allen 5258</strain>
    </source>
</reference>
<evidence type="ECO:0000256" key="2">
    <source>
        <dbReference type="ARBA" id="ARBA00022840"/>
    </source>
</evidence>
<evidence type="ECO:0000256" key="1">
    <source>
        <dbReference type="ARBA" id="ARBA00022741"/>
    </source>
</evidence>
<keyword evidence="1" id="KW-0547">Nucleotide-binding</keyword>
<name>A0AAD9ZDR8_9LECA</name>
<comment type="pathway">
    <text evidence="3">Purine metabolism.</text>
</comment>
<keyword evidence="7" id="KW-1185">Reference proteome</keyword>
<dbReference type="Proteomes" id="UP001276659">
    <property type="component" value="Unassembled WGS sequence"/>
</dbReference>
<proteinExistence type="predicted"/>
<keyword evidence="2" id="KW-0067">ATP-binding</keyword>
<dbReference type="AlphaFoldDB" id="A0AAD9ZDR8"/>
<dbReference type="SUPFAM" id="SSF56059">
    <property type="entry name" value="Glutathione synthetase ATP-binding domain-like"/>
    <property type="match status" value="1"/>
</dbReference>
<feature type="domain" description="ATP-grasp fold ATP-dependent carboxylate-amine ligase-type" evidence="4">
    <location>
        <begin position="135"/>
        <end position="221"/>
    </location>
</feature>
<dbReference type="InterPro" id="IPR013815">
    <property type="entry name" value="ATP_grasp_subdomain_1"/>
</dbReference>
<comment type="caution">
    <text evidence="6">The sequence shown here is derived from an EMBL/GenBank/DDBJ whole genome shotgun (WGS) entry which is preliminary data.</text>
</comment>
<evidence type="ECO:0008006" key="8">
    <source>
        <dbReference type="Google" id="ProtNLM"/>
    </source>
</evidence>
<gene>
    <name evidence="6" type="ORF">OEA41_002138</name>
</gene>
<organism evidence="6 7">
    <name type="scientific">Lepraria neglecta</name>
    <dbReference type="NCBI Taxonomy" id="209136"/>
    <lineage>
        <taxon>Eukaryota</taxon>
        <taxon>Fungi</taxon>
        <taxon>Dikarya</taxon>
        <taxon>Ascomycota</taxon>
        <taxon>Pezizomycotina</taxon>
        <taxon>Lecanoromycetes</taxon>
        <taxon>OSLEUM clade</taxon>
        <taxon>Lecanoromycetidae</taxon>
        <taxon>Lecanorales</taxon>
        <taxon>Lecanorineae</taxon>
        <taxon>Stereocaulaceae</taxon>
        <taxon>Lepraria</taxon>
    </lineage>
</organism>
<protein>
    <recommendedName>
        <fullName evidence="8">Phosphoribosylaminoimidazole carboxylase</fullName>
    </recommendedName>
</protein>
<dbReference type="Pfam" id="PF22660">
    <property type="entry name" value="RS_preATP-grasp-like"/>
    <property type="match status" value="1"/>
</dbReference>
<dbReference type="Pfam" id="PF02222">
    <property type="entry name" value="ATP-grasp"/>
    <property type="match status" value="1"/>
</dbReference>
<dbReference type="SUPFAM" id="SSF52440">
    <property type="entry name" value="PreATP-grasp domain"/>
    <property type="match status" value="1"/>
</dbReference>
<dbReference type="InterPro" id="IPR054350">
    <property type="entry name" value="PurT/PurK_preATP-grasp"/>
</dbReference>
<evidence type="ECO:0000259" key="4">
    <source>
        <dbReference type="Pfam" id="PF02222"/>
    </source>
</evidence>
<dbReference type="GO" id="GO:0005524">
    <property type="term" value="F:ATP binding"/>
    <property type="evidence" value="ECO:0007669"/>
    <property type="project" value="UniProtKB-KW"/>
</dbReference>
<dbReference type="PANTHER" id="PTHR11609">
    <property type="entry name" value="PURINE BIOSYNTHESIS PROTEIN 6/7, PUR6/7"/>
    <property type="match status" value="1"/>
</dbReference>
<dbReference type="InterPro" id="IPR016185">
    <property type="entry name" value="PreATP-grasp_dom_sf"/>
</dbReference>
<feature type="domain" description="PurT/PurK-like preATP-grasp" evidence="5">
    <location>
        <begin position="14"/>
        <end position="97"/>
    </location>
</feature>
<evidence type="ECO:0000313" key="7">
    <source>
        <dbReference type="Proteomes" id="UP001276659"/>
    </source>
</evidence>
<dbReference type="Gene3D" id="3.40.50.20">
    <property type="match status" value="1"/>
</dbReference>
<accession>A0AAD9ZDR8</accession>
<dbReference type="InterPro" id="IPR003135">
    <property type="entry name" value="ATP-grasp_carboxylate-amine"/>
</dbReference>
<evidence type="ECO:0000313" key="6">
    <source>
        <dbReference type="EMBL" id="KAK3174892.1"/>
    </source>
</evidence>